<gene>
    <name evidence="2" type="ORF">PI95_014525</name>
</gene>
<dbReference type="GO" id="GO:0080153">
    <property type="term" value="P:negative regulation of reductive pentose-phosphate cycle"/>
    <property type="evidence" value="ECO:0007669"/>
    <property type="project" value="TreeGrafter"/>
</dbReference>
<proteinExistence type="predicted"/>
<dbReference type="SMART" id="SM01093">
    <property type="entry name" value="CP12"/>
    <property type="match status" value="1"/>
</dbReference>
<comment type="caution">
    <text evidence="2">The sequence shown here is derived from an EMBL/GenBank/DDBJ whole genome shotgun (WGS) entry which is preliminary data.</text>
</comment>
<feature type="domain" description="CP12" evidence="1">
    <location>
        <begin position="12"/>
        <end position="81"/>
    </location>
</feature>
<dbReference type="PANTHER" id="PTHR33921:SF15">
    <property type="entry name" value="CALVIN CYCLE PROTEIN CP12-2, CHLOROPLASTIC"/>
    <property type="match status" value="1"/>
</dbReference>
<protein>
    <recommendedName>
        <fullName evidence="1">CP12 domain-containing protein</fullName>
    </recommendedName>
</protein>
<organism evidence="2 3">
    <name type="scientific">Hassallia byssoidea VB512170</name>
    <dbReference type="NCBI Taxonomy" id="1304833"/>
    <lineage>
        <taxon>Bacteria</taxon>
        <taxon>Bacillati</taxon>
        <taxon>Cyanobacteriota</taxon>
        <taxon>Cyanophyceae</taxon>
        <taxon>Nostocales</taxon>
        <taxon>Tolypothrichaceae</taxon>
        <taxon>Hassallia</taxon>
    </lineage>
</organism>
<keyword evidence="3" id="KW-1185">Reference proteome</keyword>
<evidence type="ECO:0000313" key="2">
    <source>
        <dbReference type="EMBL" id="NEU73742.1"/>
    </source>
</evidence>
<dbReference type="Proteomes" id="UP000031549">
    <property type="component" value="Unassembled WGS sequence"/>
</dbReference>
<dbReference type="InterPro" id="IPR003823">
    <property type="entry name" value="CP12_dom"/>
</dbReference>
<accession>A0A846H8T0</accession>
<dbReference type="RefSeq" id="WP_039754825.1">
    <property type="nucleotide sequence ID" value="NZ_JTCM02000028.1"/>
</dbReference>
<dbReference type="Pfam" id="PF02672">
    <property type="entry name" value="CP12"/>
    <property type="match status" value="1"/>
</dbReference>
<evidence type="ECO:0000313" key="3">
    <source>
        <dbReference type="Proteomes" id="UP000031549"/>
    </source>
</evidence>
<dbReference type="EMBL" id="JTCM02000028">
    <property type="protein sequence ID" value="NEU73742.1"/>
    <property type="molecule type" value="Genomic_DNA"/>
</dbReference>
<dbReference type="AlphaFoldDB" id="A0A846H8T0"/>
<dbReference type="InterPro" id="IPR039314">
    <property type="entry name" value="CP12-like"/>
</dbReference>
<reference evidence="2 3" key="1">
    <citation type="journal article" date="2015" name="Genome Announc.">
        <title>Draft Genome Sequence of Cyanobacterium Hassallia byssoidea Strain VB512170, Isolated from Monuments in India.</title>
        <authorList>
            <person name="Singh D."/>
            <person name="Chandrababunaidu M.M."/>
            <person name="Panda A."/>
            <person name="Sen D."/>
            <person name="Bhattacharyya S."/>
            <person name="Adhikary S.P."/>
            <person name="Tripathy S."/>
        </authorList>
    </citation>
    <scope>NUCLEOTIDE SEQUENCE [LARGE SCALE GENOMIC DNA]</scope>
    <source>
        <strain evidence="2 3">VB512170</strain>
    </source>
</reference>
<evidence type="ECO:0000259" key="1">
    <source>
        <dbReference type="SMART" id="SM01093"/>
    </source>
</evidence>
<sequence>MTNISETAKSNIDDQIEQEVEQARTVCDISGNNSAECAAAWDAVEELRAEASHQRQNKKKNSLEQYCDDNPEAIECRIDDN</sequence>
<name>A0A846H8T0_9CYAN</name>
<dbReference type="PANTHER" id="PTHR33921">
    <property type="entry name" value="CALVIN CYCLE PROTEIN CP12-2, CHLOROPLASTIC"/>
    <property type="match status" value="1"/>
</dbReference>